<keyword evidence="2" id="KW-1185">Reference proteome</keyword>
<evidence type="ECO:0000313" key="2">
    <source>
        <dbReference type="Proteomes" id="UP001352263"/>
    </source>
</evidence>
<dbReference type="RefSeq" id="WP_326504923.1">
    <property type="nucleotide sequence ID" value="NZ_JAWIIV010000002.1"/>
</dbReference>
<gene>
    <name evidence="1" type="ORF">RY831_03350</name>
</gene>
<comment type="caution">
    <text evidence="1">The sequence shown here is derived from an EMBL/GenBank/DDBJ whole genome shotgun (WGS) entry which is preliminary data.</text>
</comment>
<protein>
    <submittedName>
        <fullName evidence="1">Uncharacterized protein</fullName>
    </submittedName>
</protein>
<dbReference type="EMBL" id="JAWIIV010000002">
    <property type="protein sequence ID" value="MEC4718169.1"/>
    <property type="molecule type" value="Genomic_DNA"/>
</dbReference>
<evidence type="ECO:0000313" key="1">
    <source>
        <dbReference type="EMBL" id="MEC4718169.1"/>
    </source>
</evidence>
<reference evidence="1 2" key="1">
    <citation type="submission" date="2023-10" db="EMBL/GenBank/DDBJ databases">
        <title>Noviherbaspirillum sp. CPCC 100848 genome assembly.</title>
        <authorList>
            <person name="Li X.Y."/>
            <person name="Fang X.M."/>
        </authorList>
    </citation>
    <scope>NUCLEOTIDE SEQUENCE [LARGE SCALE GENOMIC DNA]</scope>
    <source>
        <strain evidence="1 2">CPCC 100848</strain>
    </source>
</reference>
<proteinExistence type="predicted"/>
<dbReference type="Proteomes" id="UP001352263">
    <property type="component" value="Unassembled WGS sequence"/>
</dbReference>
<accession>A0ABU6J4M4</accession>
<organism evidence="1 2">
    <name type="scientific">Noviherbaspirillum album</name>
    <dbReference type="NCBI Taxonomy" id="3080276"/>
    <lineage>
        <taxon>Bacteria</taxon>
        <taxon>Pseudomonadati</taxon>
        <taxon>Pseudomonadota</taxon>
        <taxon>Betaproteobacteria</taxon>
        <taxon>Burkholderiales</taxon>
        <taxon>Oxalobacteraceae</taxon>
        <taxon>Noviherbaspirillum</taxon>
    </lineage>
</organism>
<name>A0ABU6J4M4_9BURK</name>
<sequence>MTRLAKAKLSTANTKSAAGKVAVKLTFGSIPVVSAQDLQRLRRKAKENTNRIFPELPEWQGAK</sequence>